<dbReference type="RefSeq" id="WP_011018984.1">
    <property type="nucleotide sequence ID" value="NZ_DUJS01000002.1"/>
</dbReference>
<dbReference type="AlphaFoldDB" id="A0A832TC93"/>
<dbReference type="GeneID" id="1476715"/>
<dbReference type="Proteomes" id="UP000619545">
    <property type="component" value="Unassembled WGS sequence"/>
</dbReference>
<gene>
    <name evidence="1" type="ORF">HA336_02890</name>
</gene>
<protein>
    <submittedName>
        <fullName evidence="1">Uncharacterized protein</fullName>
    </submittedName>
</protein>
<evidence type="ECO:0000313" key="1">
    <source>
        <dbReference type="EMBL" id="HII70163.1"/>
    </source>
</evidence>
<evidence type="ECO:0000313" key="2">
    <source>
        <dbReference type="Proteomes" id="UP000619545"/>
    </source>
</evidence>
<accession>A0A832TC93</accession>
<dbReference type="EMBL" id="DUJS01000002">
    <property type="protein sequence ID" value="HII70163.1"/>
    <property type="molecule type" value="Genomic_DNA"/>
</dbReference>
<comment type="caution">
    <text evidence="1">The sequence shown here is derived from an EMBL/GenBank/DDBJ whole genome shotgun (WGS) entry which is preliminary data.</text>
</comment>
<sequence>METVRISVLDVVRRIADVAALSVFEVIRDGPLDVLGCTVFNIELARRLVNKGLDVRLVSSEVGGPKGLPVVEEPASDTLLVTEPLTFYSEYHLLRSHALVLMFRYGNPGFKECLRGLDCTMLLPEIEGRPLPDLHTAFVAVLQEAVTSASEGHHVVGLRVSDTSDYFIPNSDPAEVKRRDDAIVVRAIPPYRLREGRVWEAVARAVDQVRFRRVSRCFQK</sequence>
<organism evidence="1 2">
    <name type="scientific">Methanopyrus kandleri</name>
    <dbReference type="NCBI Taxonomy" id="2320"/>
    <lineage>
        <taxon>Archaea</taxon>
        <taxon>Methanobacteriati</taxon>
        <taxon>Methanobacteriota</taxon>
        <taxon>Methanomada group</taxon>
        <taxon>Methanopyri</taxon>
        <taxon>Methanopyrales</taxon>
        <taxon>Methanopyraceae</taxon>
        <taxon>Methanopyrus</taxon>
    </lineage>
</organism>
<proteinExistence type="predicted"/>
<name>A0A832TC93_9EURY</name>
<reference evidence="1" key="1">
    <citation type="journal article" date="2020" name="bioRxiv">
        <title>A rank-normalized archaeal taxonomy based on genome phylogeny resolves widespread incomplete and uneven classifications.</title>
        <authorList>
            <person name="Rinke C."/>
            <person name="Chuvochina M."/>
            <person name="Mussig A.J."/>
            <person name="Chaumeil P.-A."/>
            <person name="Waite D.W."/>
            <person name="Whitman W.B."/>
            <person name="Parks D.H."/>
            <person name="Hugenholtz P."/>
        </authorList>
    </citation>
    <scope>NUCLEOTIDE SEQUENCE</scope>
    <source>
        <strain evidence="1">UBA8853</strain>
    </source>
</reference>